<accession>A0A368N0D5</accession>
<evidence type="ECO:0000313" key="3">
    <source>
        <dbReference type="Proteomes" id="UP000252558"/>
    </source>
</evidence>
<gene>
    <name evidence="2" type="ORF">DU002_18355</name>
</gene>
<dbReference type="Proteomes" id="UP000252558">
    <property type="component" value="Unassembled WGS sequence"/>
</dbReference>
<dbReference type="Pfam" id="PF02371">
    <property type="entry name" value="Transposase_20"/>
    <property type="match status" value="1"/>
</dbReference>
<dbReference type="GO" id="GO:0003677">
    <property type="term" value="F:DNA binding"/>
    <property type="evidence" value="ECO:0007669"/>
    <property type="project" value="InterPro"/>
</dbReference>
<dbReference type="InterPro" id="IPR047650">
    <property type="entry name" value="Transpos_IS110"/>
</dbReference>
<dbReference type="GO" id="GO:0004803">
    <property type="term" value="F:transposase activity"/>
    <property type="evidence" value="ECO:0007669"/>
    <property type="project" value="InterPro"/>
</dbReference>
<dbReference type="GO" id="GO:0006313">
    <property type="term" value="P:DNA transposition"/>
    <property type="evidence" value="ECO:0007669"/>
    <property type="project" value="InterPro"/>
</dbReference>
<sequence>MRQARQRLKSFLLRNGHPCSGRQNWNDAYKRHLADIHFLAPAKKLTYQHYINTVSERYERLQRIELELQSIAESWCWYPLVQRLTVLRGIRFLSAITLVAELGDMRRFERPRSLMNFVGLTPSEHSSGLRQKQGGITKCGNTHARRILIEAAWAYRFSPKVSSELYKRQQDHSPLLQTRSWQVQTRLCGRFKALKARGKEYNKIVTAVARELVGYIWDIAQRFDPQQKTIVAD</sequence>
<organism evidence="2 3">
    <name type="scientific">Corallincola holothuriorum</name>
    <dbReference type="NCBI Taxonomy" id="2282215"/>
    <lineage>
        <taxon>Bacteria</taxon>
        <taxon>Pseudomonadati</taxon>
        <taxon>Pseudomonadota</taxon>
        <taxon>Gammaproteobacteria</taxon>
        <taxon>Alteromonadales</taxon>
        <taxon>Psychromonadaceae</taxon>
        <taxon>Corallincola</taxon>
    </lineage>
</organism>
<dbReference type="EMBL" id="QPID01000015">
    <property type="protein sequence ID" value="RCU43630.1"/>
    <property type="molecule type" value="Genomic_DNA"/>
</dbReference>
<protein>
    <submittedName>
        <fullName evidence="2">IS110 family transposase</fullName>
    </submittedName>
</protein>
<name>A0A368N0D5_9GAMM</name>
<dbReference type="InterPro" id="IPR003346">
    <property type="entry name" value="Transposase_20"/>
</dbReference>
<reference evidence="2 3" key="1">
    <citation type="submission" date="2018-07" db="EMBL/GenBank/DDBJ databases">
        <title>Corallincola holothuriorum sp. nov., a new facultative anaerobe isolated from sea cucumber Apostichopus japonicus.</title>
        <authorList>
            <person name="Xia H."/>
        </authorList>
    </citation>
    <scope>NUCLEOTIDE SEQUENCE [LARGE SCALE GENOMIC DNA]</scope>
    <source>
        <strain evidence="2 3">C4</strain>
    </source>
</reference>
<dbReference type="PANTHER" id="PTHR33055">
    <property type="entry name" value="TRANSPOSASE FOR INSERTION SEQUENCE ELEMENT IS1111A"/>
    <property type="match status" value="1"/>
</dbReference>
<evidence type="ECO:0000313" key="2">
    <source>
        <dbReference type="EMBL" id="RCU43630.1"/>
    </source>
</evidence>
<dbReference type="PANTHER" id="PTHR33055:SF3">
    <property type="entry name" value="PUTATIVE TRANSPOSASE FOR IS117-RELATED"/>
    <property type="match status" value="1"/>
</dbReference>
<keyword evidence="3" id="KW-1185">Reference proteome</keyword>
<comment type="caution">
    <text evidence="2">The sequence shown here is derived from an EMBL/GenBank/DDBJ whole genome shotgun (WGS) entry which is preliminary data.</text>
</comment>
<proteinExistence type="predicted"/>
<feature type="domain" description="Transposase IS116/IS110/IS902 C-terminal" evidence="1">
    <location>
        <begin position="82"/>
        <end position="163"/>
    </location>
</feature>
<evidence type="ECO:0000259" key="1">
    <source>
        <dbReference type="Pfam" id="PF02371"/>
    </source>
</evidence>
<dbReference type="AlphaFoldDB" id="A0A368N0D5"/>